<dbReference type="Proteomes" id="UP000029553">
    <property type="component" value="Unassembled WGS sequence"/>
</dbReference>
<evidence type="ECO:0000256" key="1">
    <source>
        <dbReference type="SAM" id="Phobius"/>
    </source>
</evidence>
<feature type="transmembrane region" description="Helical" evidence="1">
    <location>
        <begin position="48"/>
        <end position="65"/>
    </location>
</feature>
<dbReference type="RefSeq" id="WP_034372296.1">
    <property type="nucleotide sequence ID" value="NZ_AWOR01000060.1"/>
</dbReference>
<accession>A0A096FC02</accession>
<organism evidence="2 3">
    <name type="scientific">Comamonas testosteroni</name>
    <name type="common">Pseudomonas testosteroni</name>
    <dbReference type="NCBI Taxonomy" id="285"/>
    <lineage>
        <taxon>Bacteria</taxon>
        <taxon>Pseudomonadati</taxon>
        <taxon>Pseudomonadota</taxon>
        <taxon>Betaproteobacteria</taxon>
        <taxon>Burkholderiales</taxon>
        <taxon>Comamonadaceae</taxon>
        <taxon>Comamonas</taxon>
    </lineage>
</organism>
<feature type="transmembrane region" description="Helical" evidence="1">
    <location>
        <begin position="6"/>
        <end position="28"/>
    </location>
</feature>
<sequence>MSLIPLSLWLPLSVAACVLLVLAAMGWLWRSALRVPAGSRDGRNMRSMATIASAGLLLWLAYGLFKGYGALWQADALMLMAQAPLLVQMPLIIAAVAWIATLLLGRVMAMHKDGHED</sequence>
<proteinExistence type="predicted"/>
<evidence type="ECO:0000313" key="2">
    <source>
        <dbReference type="EMBL" id="KGH27459.1"/>
    </source>
</evidence>
<gene>
    <name evidence="2" type="ORF">P353_18320</name>
</gene>
<reference evidence="2 3" key="1">
    <citation type="submission" date="2013-09" db="EMBL/GenBank/DDBJ databases">
        <title>High correlation between genotypes and phenotypes of environmental bacteria Comamonas testosteroni strains.</title>
        <authorList>
            <person name="Liu L."/>
            <person name="Zhu W."/>
            <person name="Xia X."/>
            <person name="Xu B."/>
            <person name="Luo M."/>
            <person name="Wang G."/>
        </authorList>
    </citation>
    <scope>NUCLEOTIDE SEQUENCE [LARGE SCALE GENOMIC DNA]</scope>
    <source>
        <strain evidence="2 3">JL40</strain>
    </source>
</reference>
<keyword evidence="1" id="KW-0812">Transmembrane</keyword>
<dbReference type="AlphaFoldDB" id="A0A096FC02"/>
<name>A0A096FC02_COMTE</name>
<keyword evidence="1" id="KW-0472">Membrane</keyword>
<comment type="caution">
    <text evidence="2">The sequence shown here is derived from an EMBL/GenBank/DDBJ whole genome shotgun (WGS) entry which is preliminary data.</text>
</comment>
<evidence type="ECO:0000313" key="3">
    <source>
        <dbReference type="Proteomes" id="UP000029553"/>
    </source>
</evidence>
<dbReference type="EMBL" id="AWOR01000060">
    <property type="protein sequence ID" value="KGH27459.1"/>
    <property type="molecule type" value="Genomic_DNA"/>
</dbReference>
<feature type="transmembrane region" description="Helical" evidence="1">
    <location>
        <begin position="85"/>
        <end position="105"/>
    </location>
</feature>
<keyword evidence="1" id="KW-1133">Transmembrane helix</keyword>
<protein>
    <submittedName>
        <fullName evidence="2">Uncharacterized protein</fullName>
    </submittedName>
</protein>